<proteinExistence type="predicted"/>
<accession>A0A6S6SD57</accession>
<organism evidence="1">
    <name type="scientific">uncultured Aureispira sp</name>
    <dbReference type="NCBI Taxonomy" id="1331704"/>
    <lineage>
        <taxon>Bacteria</taxon>
        <taxon>Pseudomonadati</taxon>
        <taxon>Bacteroidota</taxon>
        <taxon>Saprospiria</taxon>
        <taxon>Saprospirales</taxon>
        <taxon>Saprospiraceae</taxon>
        <taxon>Aureispira</taxon>
        <taxon>environmental samples</taxon>
    </lineage>
</organism>
<reference evidence="1" key="1">
    <citation type="submission" date="2020-01" db="EMBL/GenBank/DDBJ databases">
        <authorList>
            <person name="Meier V. D."/>
            <person name="Meier V D."/>
        </authorList>
    </citation>
    <scope>NUCLEOTIDE SEQUENCE</scope>
    <source>
        <strain evidence="1">HLG_WM_MAG_10</strain>
    </source>
</reference>
<dbReference type="AlphaFoldDB" id="A0A6S6SD57"/>
<protein>
    <submittedName>
        <fullName evidence="1">Uncharacterized protein</fullName>
    </submittedName>
</protein>
<name>A0A6S6SD57_9BACT</name>
<dbReference type="EMBL" id="CACVAQ010000078">
    <property type="protein sequence ID" value="CAA6802619.1"/>
    <property type="molecule type" value="Genomic_DNA"/>
</dbReference>
<gene>
    <name evidence="1" type="ORF">HELGO_WM32284</name>
</gene>
<evidence type="ECO:0000313" key="1">
    <source>
        <dbReference type="EMBL" id="CAA6802619.1"/>
    </source>
</evidence>
<sequence length="122" mass="14250">MKKTVEKDVLNSIKEIVKELIAAYKTDKKITPEMIEQMKAMRELFKELKQPTIVKSVRLAYEHLGNHGSLDNLTYWEDEEIELDEESSSFEYYLGLLTNPTNKYNREEIKELNVLLKGVPEA</sequence>